<dbReference type="InterPro" id="IPR002716">
    <property type="entry name" value="PIN_dom"/>
</dbReference>
<dbReference type="InterPro" id="IPR029060">
    <property type="entry name" value="PIN-like_dom_sf"/>
</dbReference>
<dbReference type="SUPFAM" id="SSF88723">
    <property type="entry name" value="PIN domain-like"/>
    <property type="match status" value="1"/>
</dbReference>
<sequence length="132" mass="15539">MKYLIDTHILIWLIKYPKKISKQQIAVLQNPENQIYISNINFWEVALKSSKGKLDLFGFSPSDLPRIATELNLKIVDINAQTMADSYQLLPIKNHKDPFDRLLIWFCIQNNYTFISNDSKLHPYEEQGLKWI</sequence>
<evidence type="ECO:0000313" key="2">
    <source>
        <dbReference type="EMBL" id="SFV87011.1"/>
    </source>
</evidence>
<dbReference type="InterPro" id="IPR052919">
    <property type="entry name" value="TA_system_RNase"/>
</dbReference>
<dbReference type="EMBL" id="FPHZ01000116">
    <property type="protein sequence ID" value="SFV87963.1"/>
    <property type="molecule type" value="Genomic_DNA"/>
</dbReference>
<reference evidence="3" key="1">
    <citation type="submission" date="2016-10" db="EMBL/GenBank/DDBJ databases">
        <authorList>
            <person name="de Groot N.N."/>
        </authorList>
    </citation>
    <scope>NUCLEOTIDE SEQUENCE</scope>
</reference>
<evidence type="ECO:0000313" key="3">
    <source>
        <dbReference type="EMBL" id="SFV87963.1"/>
    </source>
</evidence>
<dbReference type="PANTHER" id="PTHR36173">
    <property type="entry name" value="RIBONUCLEASE VAPC16-RELATED"/>
    <property type="match status" value="1"/>
</dbReference>
<dbReference type="CDD" id="cd09872">
    <property type="entry name" value="PIN_Sll0205-like"/>
    <property type="match status" value="1"/>
</dbReference>
<proteinExistence type="predicted"/>
<accession>A0A1W1E1X0</accession>
<organism evidence="3">
    <name type="scientific">hydrothermal vent metagenome</name>
    <dbReference type="NCBI Taxonomy" id="652676"/>
    <lineage>
        <taxon>unclassified sequences</taxon>
        <taxon>metagenomes</taxon>
        <taxon>ecological metagenomes</taxon>
    </lineage>
</organism>
<dbReference type="Pfam" id="PF01850">
    <property type="entry name" value="PIN"/>
    <property type="match status" value="1"/>
</dbReference>
<evidence type="ECO:0000259" key="1">
    <source>
        <dbReference type="Pfam" id="PF01850"/>
    </source>
</evidence>
<dbReference type="Gene3D" id="3.40.50.1010">
    <property type="entry name" value="5'-nuclease"/>
    <property type="match status" value="1"/>
</dbReference>
<dbReference type="AlphaFoldDB" id="A0A1W1E1X0"/>
<protein>
    <recommendedName>
        <fullName evidence="1">PIN domain-containing protein</fullName>
    </recommendedName>
</protein>
<feature type="domain" description="PIN" evidence="1">
    <location>
        <begin position="3"/>
        <end position="122"/>
    </location>
</feature>
<dbReference type="EMBL" id="FPHY01000134">
    <property type="protein sequence ID" value="SFV87011.1"/>
    <property type="molecule type" value="Genomic_DNA"/>
</dbReference>
<name>A0A1W1E1X0_9ZZZZ</name>
<gene>
    <name evidence="2" type="ORF">MNB_SUP05-SYMBIONT-4-1095</name>
    <name evidence="3" type="ORF">MNB_SUP05-SYMBIONT-5-156</name>
</gene>
<dbReference type="InterPro" id="IPR041705">
    <property type="entry name" value="PIN_Sll0205"/>
</dbReference>
<dbReference type="PANTHER" id="PTHR36173:SF2">
    <property type="entry name" value="RIBONUCLEASE VAPC16"/>
    <property type="match status" value="1"/>
</dbReference>